<keyword evidence="3" id="KW-1185">Reference proteome</keyword>
<protein>
    <recommendedName>
        <fullName evidence="1">DAGKc domain-containing protein</fullName>
    </recommendedName>
</protein>
<dbReference type="PANTHER" id="PTHR12358:SF54">
    <property type="entry name" value="SPHINGOSINE KINASE RELATED PROTEIN"/>
    <property type="match status" value="1"/>
</dbReference>
<evidence type="ECO:0000259" key="1">
    <source>
        <dbReference type="PROSITE" id="PS50146"/>
    </source>
</evidence>
<dbReference type="InterPro" id="IPR050187">
    <property type="entry name" value="Lipid_Phosphate_FormReg"/>
</dbReference>
<gene>
    <name evidence="2" type="ORF">ECRASSUSDP1_LOCUS3662</name>
</gene>
<dbReference type="InterPro" id="IPR017438">
    <property type="entry name" value="ATP-NAD_kinase_N"/>
</dbReference>
<dbReference type="Pfam" id="PF00781">
    <property type="entry name" value="DAGK_cat"/>
    <property type="match status" value="1"/>
</dbReference>
<dbReference type="GO" id="GO:0016020">
    <property type="term" value="C:membrane"/>
    <property type="evidence" value="ECO:0007669"/>
    <property type="project" value="GOC"/>
</dbReference>
<accession>A0AAD1X9G6</accession>
<proteinExistence type="predicted"/>
<dbReference type="AlphaFoldDB" id="A0AAD1X9G6"/>
<name>A0AAD1X9G6_EUPCR</name>
<evidence type="ECO:0000313" key="2">
    <source>
        <dbReference type="EMBL" id="CAI2362340.1"/>
    </source>
</evidence>
<dbReference type="Proteomes" id="UP001295684">
    <property type="component" value="Unassembled WGS sequence"/>
</dbReference>
<dbReference type="PANTHER" id="PTHR12358">
    <property type="entry name" value="SPHINGOSINE KINASE"/>
    <property type="match status" value="1"/>
</dbReference>
<comment type="caution">
    <text evidence="2">The sequence shown here is derived from an EMBL/GenBank/DDBJ whole genome shotgun (WGS) entry which is preliminary data.</text>
</comment>
<feature type="domain" description="DAGKc" evidence="1">
    <location>
        <begin position="173"/>
        <end position="312"/>
    </location>
</feature>
<reference evidence="2" key="1">
    <citation type="submission" date="2023-07" db="EMBL/GenBank/DDBJ databases">
        <authorList>
            <consortium name="AG Swart"/>
            <person name="Singh M."/>
            <person name="Singh A."/>
            <person name="Seah K."/>
            <person name="Emmerich C."/>
        </authorList>
    </citation>
    <scope>NUCLEOTIDE SEQUENCE</scope>
    <source>
        <strain evidence="2">DP1</strain>
    </source>
</reference>
<dbReference type="InterPro" id="IPR001206">
    <property type="entry name" value="Diacylglycerol_kinase_cat_dom"/>
</dbReference>
<organism evidence="2 3">
    <name type="scientific">Euplotes crassus</name>
    <dbReference type="NCBI Taxonomy" id="5936"/>
    <lineage>
        <taxon>Eukaryota</taxon>
        <taxon>Sar</taxon>
        <taxon>Alveolata</taxon>
        <taxon>Ciliophora</taxon>
        <taxon>Intramacronucleata</taxon>
        <taxon>Spirotrichea</taxon>
        <taxon>Hypotrichia</taxon>
        <taxon>Euplotida</taxon>
        <taxon>Euplotidae</taxon>
        <taxon>Moneuplotes</taxon>
    </lineage>
</organism>
<dbReference type="GO" id="GO:0001727">
    <property type="term" value="F:lipid kinase activity"/>
    <property type="evidence" value="ECO:0007669"/>
    <property type="project" value="TreeGrafter"/>
</dbReference>
<dbReference type="EMBL" id="CAMPGE010003505">
    <property type="protein sequence ID" value="CAI2362340.1"/>
    <property type="molecule type" value="Genomic_DNA"/>
</dbReference>
<dbReference type="SUPFAM" id="SSF111331">
    <property type="entry name" value="NAD kinase/diacylglycerol kinase-like"/>
    <property type="match status" value="1"/>
</dbReference>
<dbReference type="SMART" id="SM00046">
    <property type="entry name" value="DAGKc"/>
    <property type="match status" value="1"/>
</dbReference>
<dbReference type="InterPro" id="IPR016064">
    <property type="entry name" value="NAD/diacylglycerol_kinase_sf"/>
</dbReference>
<evidence type="ECO:0000313" key="3">
    <source>
        <dbReference type="Proteomes" id="UP001295684"/>
    </source>
</evidence>
<dbReference type="PROSITE" id="PS50146">
    <property type="entry name" value="DAGK"/>
    <property type="match status" value="1"/>
</dbReference>
<dbReference type="Gene3D" id="3.40.50.10330">
    <property type="entry name" value="Probable inorganic polyphosphate/atp-NAD kinase, domain 1"/>
    <property type="match status" value="1"/>
</dbReference>
<dbReference type="Gene3D" id="2.60.200.40">
    <property type="match status" value="1"/>
</dbReference>
<dbReference type="GO" id="GO:0006665">
    <property type="term" value="P:sphingolipid metabolic process"/>
    <property type="evidence" value="ECO:0007669"/>
    <property type="project" value="TreeGrafter"/>
</dbReference>
<sequence length="536" mass="60845">MGSSESVSYHPEQLPSFRLGTVRKSKKSNARAYSLFASTPDYDMSQRNKPKFKEVFCIRDNIYQEETMCEGQKICSRKNVKTSCPKSIEFKCSLVIDHDSIISVTKEEPDLKQKFMALKTIDDRSVEEEKDIHNEKEMKLVITYSNFKTVTLYFDDFQEYYTAEGVLASVNASDERNIAVLVNPVSGKRQGMQHVRRILVPMLLSAEISYEIFETDSSTYVETWVEQFNNKPFPYTDIVCVGGDGLFSQLINSIGKSPKSEELFKIHIGLLPCGTQNAIVCDLGGRKVWDACINIVRGHTIPSDIMKVKFENLDTPIYATSLLWGITGDIATRAERWRGVFKSAKYAIAGTLTFISSCKLQNYKCEVEYKTILPLEKLESLKNYSKEEEKYFEEVLPQDTNSEANDSELDASGEKVWEPFSLSDFCFFGIVTHEARSSKKKNEVFMPGARFDDNKMYIGSLAKLGKIKLLKFLSKFSSGNILDFERFSGTEVTEVKINPKNDCSFNLDGELFPSDKAHVRLLPSHLNLIGKIYGIE</sequence>